<dbReference type="Gene3D" id="1.20.58.1590">
    <property type="entry name" value="Tethering factor for nuclear proteasome Cut8/Sts1"/>
    <property type="match status" value="1"/>
</dbReference>
<proteinExistence type="inferred from homology"/>
<keyword evidence="1" id="KW-0813">Transport</keyword>
<comment type="function">
    <text evidence="1">Involved in ubiquitin-mediated protein degradation. Regulatory factor in the ubiquitin/proteasome pathway that controls the turnover of proteasome substrates. Targets proteasomes to the nucleus and facilitates the degradation of nuclear proteins.</text>
</comment>
<protein>
    <recommendedName>
        <fullName evidence="1">Tethering factor for nuclear proteasome STS1</fullName>
    </recommendedName>
</protein>
<feature type="region of interest" description="Disordered" evidence="2">
    <location>
        <begin position="57"/>
        <end position="79"/>
    </location>
</feature>
<dbReference type="EMBL" id="JACYCF010000003">
    <property type="protein sequence ID" value="KAF8758585.1"/>
    <property type="molecule type" value="Genomic_DNA"/>
</dbReference>
<evidence type="ECO:0000256" key="1">
    <source>
        <dbReference type="RuleBase" id="RU368013"/>
    </source>
</evidence>
<organism evidence="3 4">
    <name type="scientific">Rhizoctonia solani</name>
    <dbReference type="NCBI Taxonomy" id="456999"/>
    <lineage>
        <taxon>Eukaryota</taxon>
        <taxon>Fungi</taxon>
        <taxon>Dikarya</taxon>
        <taxon>Basidiomycota</taxon>
        <taxon>Agaricomycotina</taxon>
        <taxon>Agaricomycetes</taxon>
        <taxon>Cantharellales</taxon>
        <taxon>Ceratobasidiaceae</taxon>
        <taxon>Rhizoctonia</taxon>
    </lineage>
</organism>
<comment type="caution">
    <text evidence="3">The sequence shown here is derived from an EMBL/GenBank/DDBJ whole genome shotgun (WGS) entry which is preliminary data.</text>
</comment>
<dbReference type="GO" id="GO:0005737">
    <property type="term" value="C:cytoplasm"/>
    <property type="evidence" value="ECO:0007669"/>
    <property type="project" value="UniProtKB-SubCell"/>
</dbReference>
<evidence type="ECO:0000256" key="2">
    <source>
        <dbReference type="SAM" id="MobiDB-lite"/>
    </source>
</evidence>
<gene>
    <name evidence="3" type="ORF">RHS01_02804</name>
</gene>
<keyword evidence="1" id="KW-0963">Cytoplasm</keyword>
<evidence type="ECO:0000313" key="3">
    <source>
        <dbReference type="EMBL" id="KAF8758585.1"/>
    </source>
</evidence>
<dbReference type="InterPro" id="IPR038422">
    <property type="entry name" value="Cut8/Sts1_sf"/>
</dbReference>
<sequence length="238" mass="25668">MEVLSHPAHLQICTRRLLVQSPAQPPDPMPNGDTMTLSIQTEEKTPIWPPARPLRTGLAHSPQTHTRHGIRPKAKVSESQDAQANIDVGVLLASLPSESLLPLLTSLISSQPNLKPLVISLIPQPSVQVAIQALDASAKVIRDTYPYSQTTQPTSSTSTSFGFGSSFGAPASMHAPASTSFGFRTNSQPSGPMREDYIRSRIRPSVADFTSTATSYLSYFSLLPSPQVPSPKFTRIPS</sequence>
<dbReference type="Proteomes" id="UP000614334">
    <property type="component" value="Unassembled WGS sequence"/>
</dbReference>
<comment type="similarity">
    <text evidence="1">Belongs to the cut8/STS1 family.</text>
</comment>
<feature type="compositionally biased region" description="Basic residues" evidence="2">
    <location>
        <begin position="65"/>
        <end position="74"/>
    </location>
</feature>
<accession>A0A8H7M7M8</accession>
<dbReference type="GO" id="GO:0031144">
    <property type="term" value="P:proteasome localization"/>
    <property type="evidence" value="ECO:0007669"/>
    <property type="project" value="UniProtKB-UniRule"/>
</dbReference>
<dbReference type="GO" id="GO:0000502">
    <property type="term" value="C:proteasome complex"/>
    <property type="evidence" value="ECO:0007669"/>
    <property type="project" value="UniProtKB-KW"/>
</dbReference>
<dbReference type="Pfam" id="PF08559">
    <property type="entry name" value="Cut8"/>
    <property type="match status" value="1"/>
</dbReference>
<evidence type="ECO:0000313" key="4">
    <source>
        <dbReference type="Proteomes" id="UP000614334"/>
    </source>
</evidence>
<reference evidence="3" key="1">
    <citation type="submission" date="2020-09" db="EMBL/GenBank/DDBJ databases">
        <title>Comparative genome analyses of four rice-infecting Rhizoctonia solani isolates reveal extensive enrichment of homogalacturonan modification genes.</title>
        <authorList>
            <person name="Lee D.-Y."/>
            <person name="Jeon J."/>
            <person name="Kim K.-T."/>
            <person name="Cheong K."/>
            <person name="Song H."/>
            <person name="Choi G."/>
            <person name="Ko J."/>
            <person name="Opiyo S.O."/>
            <person name="Zuo S."/>
            <person name="Madhav S."/>
            <person name="Lee Y.-H."/>
            <person name="Wang G.-L."/>
        </authorList>
    </citation>
    <scope>NUCLEOTIDE SEQUENCE</scope>
    <source>
        <strain evidence="3">AG1-IA B2</strain>
    </source>
</reference>
<dbReference type="GO" id="GO:0005634">
    <property type="term" value="C:nucleus"/>
    <property type="evidence" value="ECO:0007669"/>
    <property type="project" value="UniProtKB-SubCell"/>
</dbReference>
<dbReference type="GO" id="GO:0015031">
    <property type="term" value="P:protein transport"/>
    <property type="evidence" value="ECO:0007669"/>
    <property type="project" value="UniProtKB-UniRule"/>
</dbReference>
<dbReference type="AlphaFoldDB" id="A0A8H7M7M8"/>
<comment type="subcellular location">
    <subcellularLocation>
        <location evidence="1">Cytoplasm</location>
    </subcellularLocation>
    <subcellularLocation>
        <location evidence="1">Nucleus</location>
    </subcellularLocation>
</comment>
<keyword evidence="3" id="KW-0647">Proteasome</keyword>
<keyword evidence="1" id="KW-0653">Protein transport</keyword>
<keyword evidence="1" id="KW-0539">Nucleus</keyword>
<name>A0A8H7M7M8_9AGAM</name>
<dbReference type="InterPro" id="IPR013868">
    <property type="entry name" value="Cut8/Sts1_fam"/>
</dbReference>
<comment type="subunit">
    <text evidence="1">Binds the proteasome.</text>
</comment>
<dbReference type="GO" id="GO:0071630">
    <property type="term" value="P:nuclear protein quality control by the ubiquitin-proteasome system"/>
    <property type="evidence" value="ECO:0007669"/>
    <property type="project" value="UniProtKB-UniRule"/>
</dbReference>